<dbReference type="Gene3D" id="1.20.1280.50">
    <property type="match status" value="1"/>
</dbReference>
<dbReference type="InterPro" id="IPR001810">
    <property type="entry name" value="F-box_dom"/>
</dbReference>
<comment type="caution">
    <text evidence="4">The sequence shown here is derived from an EMBL/GenBank/DDBJ whole genome shotgun (WGS) entry which is preliminary data.</text>
</comment>
<dbReference type="Proteomes" id="UP001345219">
    <property type="component" value="Chromosome 4"/>
</dbReference>
<keyword evidence="1" id="KW-0539">Nucleus</keyword>
<dbReference type="GO" id="GO:0005737">
    <property type="term" value="C:cytoplasm"/>
    <property type="evidence" value="ECO:0007669"/>
    <property type="project" value="TreeGrafter"/>
</dbReference>
<comment type="pathway">
    <text evidence="1">Protein modification; protein ubiquitination.</text>
</comment>
<sequence length="448" mass="50365">MDPSSELVSFSELPEDVQICILSFLSLPDVAAFACTSKCSLSLCTEDRKLWRALCDRRWGSKTLISRWGEGRISFKLLYRTLDEWDNLIGFWRHSGQTRPSSALSPPLLVFFEWGPTFLAGSRVAPSSRDGTYSVVKSPFLWLSLSSTGEAVNLLDPYGKRKSFPYEETVRDGDLIPVKVCFSGSSHLVVEENMLGPRSGGIGLDRSWSSVNLTSDEDDTIGGDNIGLPRSLPERDMSEMYQYFANRTSSGGNGNSRRQRKKKERRRKWDPEHFVKIMNCSPTSSRPLQGLWKGIGDDAKLDFYLVTYNDIGGISCRRVGDSSAERISGCPLVFWTSRSRYLKPPISTEESLTYESRVRHGTDHYNCYLVEDEAVRVSGILSIYSSFDPSNPDLANNVPANPRVVEGRIWQYSDGTFGFGFLGDNFIIDLKHIARKGQLLQTEMPCED</sequence>
<organism evidence="4 5">
    <name type="scientific">Trapa incisa</name>
    <dbReference type="NCBI Taxonomy" id="236973"/>
    <lineage>
        <taxon>Eukaryota</taxon>
        <taxon>Viridiplantae</taxon>
        <taxon>Streptophyta</taxon>
        <taxon>Embryophyta</taxon>
        <taxon>Tracheophyta</taxon>
        <taxon>Spermatophyta</taxon>
        <taxon>Magnoliopsida</taxon>
        <taxon>eudicotyledons</taxon>
        <taxon>Gunneridae</taxon>
        <taxon>Pentapetalae</taxon>
        <taxon>rosids</taxon>
        <taxon>malvids</taxon>
        <taxon>Myrtales</taxon>
        <taxon>Lythraceae</taxon>
        <taxon>Trapa</taxon>
    </lineage>
</organism>
<protein>
    <recommendedName>
        <fullName evidence="1">F-box protein</fullName>
    </recommendedName>
</protein>
<dbReference type="PANTHER" id="PTHR12874:SF28">
    <property type="entry name" value="F-BOX PROTEIN"/>
    <property type="match status" value="1"/>
</dbReference>
<dbReference type="GO" id="GO:0005634">
    <property type="term" value="C:nucleus"/>
    <property type="evidence" value="ECO:0007669"/>
    <property type="project" value="UniProtKB-SubCell"/>
</dbReference>
<evidence type="ECO:0000313" key="5">
    <source>
        <dbReference type="Proteomes" id="UP001345219"/>
    </source>
</evidence>
<name>A0AAN7PRK4_9MYRT</name>
<feature type="domain" description="F-box" evidence="3">
    <location>
        <begin position="7"/>
        <end position="54"/>
    </location>
</feature>
<dbReference type="AlphaFoldDB" id="A0AAN7PRK4"/>
<dbReference type="GO" id="GO:0031146">
    <property type="term" value="P:SCF-dependent proteasomal ubiquitin-dependent protein catabolic process"/>
    <property type="evidence" value="ECO:0007669"/>
    <property type="project" value="UniProtKB-UniRule"/>
</dbReference>
<dbReference type="GO" id="GO:0016567">
    <property type="term" value="P:protein ubiquitination"/>
    <property type="evidence" value="ECO:0007669"/>
    <property type="project" value="UniProtKB-UniRule"/>
</dbReference>
<gene>
    <name evidence="4" type="ORF">SAY87_003997</name>
</gene>
<keyword evidence="1" id="KW-0833">Ubl conjugation pathway</keyword>
<dbReference type="Pfam" id="PF12937">
    <property type="entry name" value="F-box-like"/>
    <property type="match status" value="1"/>
</dbReference>
<evidence type="ECO:0000313" key="4">
    <source>
        <dbReference type="EMBL" id="KAK4750515.1"/>
    </source>
</evidence>
<accession>A0AAN7PRK4</accession>
<dbReference type="SUPFAM" id="SSF81383">
    <property type="entry name" value="F-box domain"/>
    <property type="match status" value="1"/>
</dbReference>
<proteinExistence type="predicted"/>
<comment type="subcellular location">
    <subcellularLocation>
        <location evidence="1">Nucleus</location>
    </subcellularLocation>
</comment>
<dbReference type="GO" id="GO:0009740">
    <property type="term" value="P:gibberellic acid mediated signaling pathway"/>
    <property type="evidence" value="ECO:0007669"/>
    <property type="project" value="TreeGrafter"/>
</dbReference>
<feature type="compositionally biased region" description="Basic residues" evidence="2">
    <location>
        <begin position="257"/>
        <end position="266"/>
    </location>
</feature>
<comment type="function">
    <text evidence="1">Acts as a component of a SCF E3 ubiquitin ligase complexes.</text>
</comment>
<reference evidence="4 5" key="1">
    <citation type="journal article" date="2023" name="Hortic Res">
        <title>Pangenome of water caltrop reveals structural variations and asymmetric subgenome divergence after allopolyploidization.</title>
        <authorList>
            <person name="Zhang X."/>
            <person name="Chen Y."/>
            <person name="Wang L."/>
            <person name="Yuan Y."/>
            <person name="Fang M."/>
            <person name="Shi L."/>
            <person name="Lu R."/>
            <person name="Comes H.P."/>
            <person name="Ma Y."/>
            <person name="Chen Y."/>
            <person name="Huang G."/>
            <person name="Zhou Y."/>
            <person name="Zheng Z."/>
            <person name="Qiu Y."/>
        </authorList>
    </citation>
    <scope>NUCLEOTIDE SEQUENCE [LARGE SCALE GENOMIC DNA]</scope>
    <source>
        <tissue evidence="4">Roots</tissue>
    </source>
</reference>
<dbReference type="PROSITE" id="PS50181">
    <property type="entry name" value="FBOX"/>
    <property type="match status" value="1"/>
</dbReference>
<comment type="subunit">
    <text evidence="1">Component of the SCF-type E3 ligase complex.</text>
</comment>
<evidence type="ECO:0000256" key="1">
    <source>
        <dbReference type="RuleBase" id="RU369085"/>
    </source>
</evidence>
<dbReference type="PANTHER" id="PTHR12874">
    <property type="entry name" value="F-BOX ONLY PROTEIN 48-RELATED"/>
    <property type="match status" value="1"/>
</dbReference>
<dbReference type="EMBL" id="JAXIOK010000017">
    <property type="protein sequence ID" value="KAK4750515.1"/>
    <property type="molecule type" value="Genomic_DNA"/>
</dbReference>
<keyword evidence="5" id="KW-1185">Reference proteome</keyword>
<dbReference type="InterPro" id="IPR036047">
    <property type="entry name" value="F-box-like_dom_sf"/>
</dbReference>
<evidence type="ECO:0000259" key="3">
    <source>
        <dbReference type="PROSITE" id="PS50181"/>
    </source>
</evidence>
<dbReference type="GO" id="GO:0019005">
    <property type="term" value="C:SCF ubiquitin ligase complex"/>
    <property type="evidence" value="ECO:0007669"/>
    <property type="project" value="UniProtKB-UniRule"/>
</dbReference>
<feature type="region of interest" description="Disordered" evidence="2">
    <location>
        <begin position="245"/>
        <end position="268"/>
    </location>
</feature>
<evidence type="ECO:0000256" key="2">
    <source>
        <dbReference type="SAM" id="MobiDB-lite"/>
    </source>
</evidence>